<dbReference type="AlphaFoldDB" id="A0A2M9ZMJ0"/>
<protein>
    <submittedName>
        <fullName evidence="2">Cell envelope biogenesis protein OmpA</fullName>
    </submittedName>
</protein>
<gene>
    <name evidence="1" type="ORF">CH360_09400</name>
    <name evidence="2" type="ORF">CH373_10835</name>
</gene>
<evidence type="ECO:0000313" key="1">
    <source>
        <dbReference type="EMBL" id="PJZ69855.1"/>
    </source>
</evidence>
<dbReference type="InterPro" id="IPR036737">
    <property type="entry name" value="OmpA-like_sf"/>
</dbReference>
<name>A0A2M9ZMJ0_9LEPT</name>
<comment type="caution">
    <text evidence="2">The sequence shown here is derived from an EMBL/GenBank/DDBJ whole genome shotgun (WGS) entry which is preliminary data.</text>
</comment>
<proteinExistence type="predicted"/>
<accession>A0A2M9ZMJ0</accession>
<dbReference type="Gene3D" id="2.60.40.4070">
    <property type="match status" value="2"/>
</dbReference>
<dbReference type="PANTHER" id="PTHR30329">
    <property type="entry name" value="STATOR ELEMENT OF FLAGELLAR MOTOR COMPLEX"/>
    <property type="match status" value="1"/>
</dbReference>
<dbReference type="Proteomes" id="UP000231962">
    <property type="component" value="Unassembled WGS sequence"/>
</dbReference>
<dbReference type="EMBL" id="NPDY01000007">
    <property type="protein sequence ID" value="PJZ69855.1"/>
    <property type="molecule type" value="Genomic_DNA"/>
</dbReference>
<dbReference type="PANTHER" id="PTHR30329:SF21">
    <property type="entry name" value="LIPOPROTEIN YIAD-RELATED"/>
    <property type="match status" value="1"/>
</dbReference>
<sequence length="591" mass="68946">MEYRLPFRIFLIASVFLSSFDIFSNSIITAEKSSFTPNLDGKEDVFVFKIRSESLPILQDWELNLKNSFGETVRTFHADRRRRKNFTWFWDENEYAPEEIRTPEYIEWNGEDEAGNLLPDGIYSYQLLLVTRNKERILSEESSIYLDSKSPKVEVTCRNRLLLFGDRSLSKIIFQQKATAESSDILLGEFLDKEGRSFKSYTWKIRDLPSNLVWDGTDSNGRQVAPGLYTYRLTARDPAGNESVQKVENISVREENVGADLNVEGSLFPSDPRLPQNRLKFFSYLSPKLKSDSYEWEVLKRSGEDEKVLYSHRSLGEPPAEWNWEPKTNDGKVLSEGEYFYRLTIYSRYDKIVTHSKKFTLTDEKAKISYDLGPEGFTPDGNWEKDNLVIRLQSKGLALASWKLTLFESYGENEVEERIVKTWVGGSEMPSNLIWSGSDEQGRRIGSLAPLKVVLNYKDIFGREEEKNLGEIRSGILVLEEKEGYRISIPERMLEERWWTLPSRLRSLLKTFPGYFVEVQYHTSHRGDDQFNLRFSEEKVIKIFRSLLGKDHEFERYRFRGYGETLPLIPGNGSYETERNQRLDFFLSNRK</sequence>
<evidence type="ECO:0000313" key="2">
    <source>
        <dbReference type="EMBL" id="PJZ73163.1"/>
    </source>
</evidence>
<dbReference type="Proteomes" id="UP000231990">
    <property type="component" value="Unassembled WGS sequence"/>
</dbReference>
<dbReference type="EMBL" id="NPDZ01000006">
    <property type="protein sequence ID" value="PJZ73163.1"/>
    <property type="molecule type" value="Genomic_DNA"/>
</dbReference>
<dbReference type="Gene3D" id="3.30.1330.60">
    <property type="entry name" value="OmpA-like domain"/>
    <property type="match status" value="1"/>
</dbReference>
<evidence type="ECO:0000313" key="3">
    <source>
        <dbReference type="Proteomes" id="UP000231962"/>
    </source>
</evidence>
<evidence type="ECO:0000313" key="4">
    <source>
        <dbReference type="Proteomes" id="UP000231990"/>
    </source>
</evidence>
<dbReference type="SUPFAM" id="SSF103088">
    <property type="entry name" value="OmpA-like"/>
    <property type="match status" value="1"/>
</dbReference>
<organism evidence="2 4">
    <name type="scientific">Leptospira perolatii</name>
    <dbReference type="NCBI Taxonomy" id="2023191"/>
    <lineage>
        <taxon>Bacteria</taxon>
        <taxon>Pseudomonadati</taxon>
        <taxon>Spirochaetota</taxon>
        <taxon>Spirochaetia</taxon>
        <taxon>Leptospirales</taxon>
        <taxon>Leptospiraceae</taxon>
        <taxon>Leptospira</taxon>
    </lineage>
</organism>
<dbReference type="OrthoDB" id="337472at2"/>
<dbReference type="InterPro" id="IPR050330">
    <property type="entry name" value="Bact_OuterMem_StrucFunc"/>
</dbReference>
<reference evidence="3 4" key="1">
    <citation type="submission" date="2017-07" db="EMBL/GenBank/DDBJ databases">
        <title>Leptospira spp. isolated from tropical soils.</title>
        <authorList>
            <person name="Thibeaux R."/>
            <person name="Iraola G."/>
            <person name="Ferres I."/>
            <person name="Bierque E."/>
            <person name="Girault D."/>
            <person name="Soupe-Gilbert M.-E."/>
            <person name="Picardeau M."/>
            <person name="Goarant C."/>
        </authorList>
    </citation>
    <scope>NUCLEOTIDE SEQUENCE [LARGE SCALE GENOMIC DNA]</scope>
    <source>
        <strain evidence="2 4">FH1-B-B1</strain>
        <strain evidence="1 3">FH1-B-C1</strain>
    </source>
</reference>
<keyword evidence="3" id="KW-1185">Reference proteome</keyword>